<evidence type="ECO:0000313" key="2">
    <source>
        <dbReference type="EMBL" id="QJA74050.1"/>
    </source>
</evidence>
<name>A0A6M3JVN8_9ZZZZ</name>
<protein>
    <submittedName>
        <fullName evidence="2">Uncharacterized protein</fullName>
    </submittedName>
</protein>
<reference evidence="2" key="1">
    <citation type="submission" date="2020-03" db="EMBL/GenBank/DDBJ databases">
        <title>The deep terrestrial virosphere.</title>
        <authorList>
            <person name="Holmfeldt K."/>
            <person name="Nilsson E."/>
            <person name="Simone D."/>
            <person name="Lopez-Fernandez M."/>
            <person name="Wu X."/>
            <person name="de Brujin I."/>
            <person name="Lundin D."/>
            <person name="Andersson A."/>
            <person name="Bertilsson S."/>
            <person name="Dopson M."/>
        </authorList>
    </citation>
    <scope>NUCLEOTIDE SEQUENCE</scope>
    <source>
        <strain evidence="2">MM415A02115</strain>
        <strain evidence="1">MM415B00382</strain>
    </source>
</reference>
<proteinExistence type="predicted"/>
<organism evidence="2">
    <name type="scientific">viral metagenome</name>
    <dbReference type="NCBI Taxonomy" id="1070528"/>
    <lineage>
        <taxon>unclassified sequences</taxon>
        <taxon>metagenomes</taxon>
        <taxon>organismal metagenomes</taxon>
    </lineage>
</organism>
<dbReference type="EMBL" id="MT142070">
    <property type="protein sequence ID" value="QJA74050.1"/>
    <property type="molecule type" value="Genomic_DNA"/>
</dbReference>
<sequence length="64" mass="7809">MKKQFRFAVGTVVTLREDKRLRRRIIERRYMYEPPKNDVYWLDRPVAGFKYFNGDDLVRVRGEG</sequence>
<gene>
    <name evidence="2" type="ORF">MM415A02115_0019</name>
    <name evidence="1" type="ORF">MM415B00382_0013</name>
</gene>
<accession>A0A6M3JVN8</accession>
<dbReference type="EMBL" id="MT141542">
    <property type="protein sequence ID" value="QJA65623.1"/>
    <property type="molecule type" value="Genomic_DNA"/>
</dbReference>
<dbReference type="AlphaFoldDB" id="A0A6M3JVN8"/>
<evidence type="ECO:0000313" key="1">
    <source>
        <dbReference type="EMBL" id="QJA65623.1"/>
    </source>
</evidence>